<proteinExistence type="inferred from homology"/>
<dbReference type="EMBL" id="JAEVHI010000001">
    <property type="protein sequence ID" value="KAG5305183.1"/>
    <property type="molecule type" value="Genomic_DNA"/>
</dbReference>
<dbReference type="SUPFAM" id="SSF51905">
    <property type="entry name" value="FAD/NAD(P)-binding domain"/>
    <property type="match status" value="2"/>
</dbReference>
<gene>
    <name evidence="5" type="ORF">I7I52_03761</name>
</gene>
<dbReference type="AlphaFoldDB" id="A0A8H7ZAH5"/>
<keyword evidence="3" id="KW-0274">FAD</keyword>
<dbReference type="Proteomes" id="UP000670092">
    <property type="component" value="Unassembled WGS sequence"/>
</dbReference>
<comment type="similarity">
    <text evidence="1">Belongs to the FMO family.</text>
</comment>
<organism evidence="5 6">
    <name type="scientific">Ajellomyces capsulatus</name>
    <name type="common">Darling's disease fungus</name>
    <name type="synonym">Histoplasma capsulatum</name>
    <dbReference type="NCBI Taxonomy" id="5037"/>
    <lineage>
        <taxon>Eukaryota</taxon>
        <taxon>Fungi</taxon>
        <taxon>Dikarya</taxon>
        <taxon>Ascomycota</taxon>
        <taxon>Pezizomycotina</taxon>
        <taxon>Eurotiomycetes</taxon>
        <taxon>Eurotiomycetidae</taxon>
        <taxon>Onygenales</taxon>
        <taxon>Ajellomycetaceae</taxon>
        <taxon>Histoplasma</taxon>
    </lineage>
</organism>
<protein>
    <submittedName>
        <fullName evidence="5">Flavin-binding monooxygenase-like protein</fullName>
    </submittedName>
</protein>
<dbReference type="GO" id="GO:0050661">
    <property type="term" value="F:NADP binding"/>
    <property type="evidence" value="ECO:0007669"/>
    <property type="project" value="InterPro"/>
</dbReference>
<keyword evidence="5" id="KW-0503">Monooxygenase</keyword>
<evidence type="ECO:0000313" key="6">
    <source>
        <dbReference type="Proteomes" id="UP000670092"/>
    </source>
</evidence>
<evidence type="ECO:0000256" key="1">
    <source>
        <dbReference type="ARBA" id="ARBA00009183"/>
    </source>
</evidence>
<keyword evidence="4" id="KW-0560">Oxidoreductase</keyword>
<dbReference type="GO" id="GO:0050660">
    <property type="term" value="F:flavin adenine dinucleotide binding"/>
    <property type="evidence" value="ECO:0007669"/>
    <property type="project" value="InterPro"/>
</dbReference>
<dbReference type="InterPro" id="IPR036188">
    <property type="entry name" value="FAD/NAD-bd_sf"/>
</dbReference>
<dbReference type="InterPro" id="IPR020946">
    <property type="entry name" value="Flavin_mOase-like"/>
</dbReference>
<dbReference type="Pfam" id="PF00743">
    <property type="entry name" value="FMO-like"/>
    <property type="match status" value="1"/>
</dbReference>
<name>A0A8H7ZAH5_AJECA</name>
<dbReference type="InterPro" id="IPR050346">
    <property type="entry name" value="FMO-like"/>
</dbReference>
<reference evidence="5 6" key="1">
    <citation type="submission" date="2021-01" db="EMBL/GenBank/DDBJ databases">
        <title>Chromosome-level genome assembly of a human fungal pathogen reveals clustering of transcriptionally co-regulated genes.</title>
        <authorList>
            <person name="Voorhies M."/>
            <person name="Cohen S."/>
            <person name="Shea T.P."/>
            <person name="Petrus S."/>
            <person name="Munoz J.F."/>
            <person name="Poplawski S."/>
            <person name="Goldman W.E."/>
            <person name="Michael T."/>
            <person name="Cuomo C.A."/>
            <person name="Sil A."/>
            <person name="Beyhan S."/>
        </authorList>
    </citation>
    <scope>NUCLEOTIDE SEQUENCE [LARGE SCALE GENOMIC DNA]</scope>
    <source>
        <strain evidence="5 6">G184AR</strain>
    </source>
</reference>
<keyword evidence="2" id="KW-0285">Flavoprotein</keyword>
<dbReference type="VEuPathDB" id="FungiDB:I7I52_03761"/>
<evidence type="ECO:0000256" key="3">
    <source>
        <dbReference type="ARBA" id="ARBA00022827"/>
    </source>
</evidence>
<evidence type="ECO:0000256" key="4">
    <source>
        <dbReference type="ARBA" id="ARBA00023002"/>
    </source>
</evidence>
<sequence>MSSCIPGAQVGTREETSSWLIPDPTVVSHKQHTLPVTSSEFPIPHILHSRQGFCSQILGYNNFSQNADITNCIRTALSRSNTGTKMERLDCAVIGAGWYGLGAAKQYNCTRPDDSLAIFESESSLGGTWGDQRLYPLLKSNNLFGTYEYPDFPMDAATFGIKPGQHIPGPVINAYLKAYADKFNITNLIRLQTKVIVAEHQDTLAGGWILTITNSNQEESKVFTRRLIVATGLTSEAFLPHFQGQETFGGPIFHNKHFMLNRGTLTTAKSVTIFGATKSAWDAAYAYAMAGVKVNWVIRSTGRGPCWMSPPFVTPLKKWIEKLANIRFLTWFSPCVFSEAGGYSAIRNFLHGTAIGRAIVNTFWSILGGDVITLGGFDKHPETAKLKPWTHPMFTGTSFSIFNYDTDIFDLIKKGDKISIHIGEVSHLSPGKVHLADDTELDSDAFLAVTGWKHVPPMKFLPEGIDKELGLPHARSKDAPAEDLANQQDLIERADREIFERYPRLKDQPAWNKDYVPLTSQTGINTTDDITPWTPLTPYMLHRFIVPPSERFLKARDVAFVGMVSNFSNILTAHLQGLWVSAYFSGLLANDPAAAIADEKAMQALCYEAVLHNRFGKWRYPTDWGSRAPSFIFDAVPYLDMLLRDMGLEPHRKRGFMAEIWDPYGPEDYRNVNEEWQKKYENAKSTI</sequence>
<dbReference type="Gene3D" id="3.50.50.60">
    <property type="entry name" value="FAD/NAD(P)-binding domain"/>
    <property type="match status" value="1"/>
</dbReference>
<dbReference type="GO" id="GO:0004499">
    <property type="term" value="F:N,N-dimethylaniline monooxygenase activity"/>
    <property type="evidence" value="ECO:0007669"/>
    <property type="project" value="InterPro"/>
</dbReference>
<comment type="caution">
    <text evidence="5">The sequence shown here is derived from an EMBL/GenBank/DDBJ whole genome shotgun (WGS) entry which is preliminary data.</text>
</comment>
<evidence type="ECO:0000256" key="2">
    <source>
        <dbReference type="ARBA" id="ARBA00022630"/>
    </source>
</evidence>
<evidence type="ECO:0000313" key="5">
    <source>
        <dbReference type="EMBL" id="KAG5305183.1"/>
    </source>
</evidence>
<dbReference type="PANTHER" id="PTHR23023">
    <property type="entry name" value="DIMETHYLANILINE MONOOXYGENASE"/>
    <property type="match status" value="1"/>
</dbReference>
<dbReference type="OrthoDB" id="2915840at2759"/>
<accession>A0A8H7ZAH5</accession>